<dbReference type="GO" id="GO:0044550">
    <property type="term" value="P:secondary metabolite biosynthetic process"/>
    <property type="evidence" value="ECO:0007669"/>
    <property type="project" value="TreeGrafter"/>
</dbReference>
<evidence type="ECO:0000313" key="6">
    <source>
        <dbReference type="Proteomes" id="UP001232063"/>
    </source>
</evidence>
<proteinExistence type="predicted"/>
<evidence type="ECO:0000259" key="3">
    <source>
        <dbReference type="Pfam" id="PF08541"/>
    </source>
</evidence>
<dbReference type="RefSeq" id="WP_314514958.1">
    <property type="nucleotide sequence ID" value="NZ_JASJOU010000010.1"/>
</dbReference>
<dbReference type="InterPro" id="IPR016039">
    <property type="entry name" value="Thiolase-like"/>
</dbReference>
<dbReference type="GO" id="GO:0006633">
    <property type="term" value="P:fatty acid biosynthetic process"/>
    <property type="evidence" value="ECO:0007669"/>
    <property type="project" value="InterPro"/>
</dbReference>
<dbReference type="PANTHER" id="PTHR34069">
    <property type="entry name" value="3-OXOACYL-[ACYL-CARRIER-PROTEIN] SYNTHASE 3"/>
    <property type="match status" value="1"/>
</dbReference>
<dbReference type="Gene3D" id="3.40.47.10">
    <property type="match status" value="1"/>
</dbReference>
<feature type="domain" description="Beta-ketoacyl-[acyl-carrier-protein] synthase III C-terminal" evidence="3">
    <location>
        <begin position="242"/>
        <end position="325"/>
    </location>
</feature>
<keyword evidence="6" id="KW-1185">Reference proteome</keyword>
<gene>
    <name evidence="5" type="ORF">QNI22_25645</name>
</gene>
<keyword evidence="1" id="KW-0808">Transferase</keyword>
<organism evidence="5 6">
    <name type="scientific">Xanthocytophaga agilis</name>
    <dbReference type="NCBI Taxonomy" id="3048010"/>
    <lineage>
        <taxon>Bacteria</taxon>
        <taxon>Pseudomonadati</taxon>
        <taxon>Bacteroidota</taxon>
        <taxon>Cytophagia</taxon>
        <taxon>Cytophagales</taxon>
        <taxon>Rhodocytophagaceae</taxon>
        <taxon>Xanthocytophaga</taxon>
    </lineage>
</organism>
<dbReference type="PANTHER" id="PTHR34069:SF2">
    <property type="entry name" value="BETA-KETOACYL-[ACYL-CARRIER-PROTEIN] SYNTHASE III"/>
    <property type="match status" value="1"/>
</dbReference>
<dbReference type="InterPro" id="IPR013747">
    <property type="entry name" value="ACP_syn_III_C"/>
</dbReference>
<dbReference type="Proteomes" id="UP001232063">
    <property type="component" value="Unassembled WGS sequence"/>
</dbReference>
<evidence type="ECO:0000259" key="4">
    <source>
        <dbReference type="Pfam" id="PF08545"/>
    </source>
</evidence>
<reference evidence="5" key="1">
    <citation type="submission" date="2023-05" db="EMBL/GenBank/DDBJ databases">
        <authorList>
            <person name="Zhang X."/>
        </authorList>
    </citation>
    <scope>NUCLEOTIDE SEQUENCE</scope>
    <source>
        <strain evidence="5">BD1B2-1</strain>
    </source>
</reference>
<dbReference type="EMBL" id="JASJOU010000010">
    <property type="protein sequence ID" value="MDJ1504071.1"/>
    <property type="molecule type" value="Genomic_DNA"/>
</dbReference>
<comment type="caution">
    <text evidence="5">The sequence shown here is derived from an EMBL/GenBank/DDBJ whole genome shotgun (WGS) entry which is preliminary data.</text>
</comment>
<dbReference type="AlphaFoldDB" id="A0AAE3R514"/>
<evidence type="ECO:0000256" key="1">
    <source>
        <dbReference type="ARBA" id="ARBA00022679"/>
    </source>
</evidence>
<sequence>MNIKIQAIEKYMPGSVVNSTDLEKHLQLPTGWIEKNSGVLTRNWANPYESVGSIGAEALKRALAKASLQLSELDLLIAAGASYDHPIPFNAALIKKQIDTEYADTPCFDVDSTCLSFLHALDIAHLYLQYRGLKRVAIVNAEIASRNLDPNDPKTYSLFGDAAIAVILEASSTEGYQPIGASFKNYTQGVEYAKIYAGGLVKQGISAVPEEFYFQMQGKHMIKLTLEKLAGFMDDFSQQTHTQLIEYDFVLPHQTSRIGNELFIRTYNLDPQKVVLTLPHYGNCISASIPLGLEVLWNNQQLVKGSRMLLAGSAAGLSLGAIALQF</sequence>
<accession>A0AAE3R514</accession>
<evidence type="ECO:0000256" key="2">
    <source>
        <dbReference type="ARBA" id="ARBA00023315"/>
    </source>
</evidence>
<dbReference type="CDD" id="cd00830">
    <property type="entry name" value="KAS_III"/>
    <property type="match status" value="1"/>
</dbReference>
<feature type="domain" description="Beta-ketoacyl-[acyl-carrier-protein] synthase III N-terminal" evidence="4">
    <location>
        <begin position="108"/>
        <end position="182"/>
    </location>
</feature>
<dbReference type="GO" id="GO:0004315">
    <property type="term" value="F:3-oxoacyl-[acyl-carrier-protein] synthase activity"/>
    <property type="evidence" value="ECO:0007669"/>
    <property type="project" value="InterPro"/>
</dbReference>
<protein>
    <submittedName>
        <fullName evidence="5">Ketoacyl-ACP synthase III</fullName>
    </submittedName>
</protein>
<dbReference type="SUPFAM" id="SSF53901">
    <property type="entry name" value="Thiolase-like"/>
    <property type="match status" value="2"/>
</dbReference>
<dbReference type="Pfam" id="PF08541">
    <property type="entry name" value="ACP_syn_III_C"/>
    <property type="match status" value="1"/>
</dbReference>
<dbReference type="Pfam" id="PF08545">
    <property type="entry name" value="ACP_syn_III"/>
    <property type="match status" value="1"/>
</dbReference>
<name>A0AAE3R514_9BACT</name>
<dbReference type="InterPro" id="IPR013751">
    <property type="entry name" value="ACP_syn_III_N"/>
</dbReference>
<keyword evidence="2" id="KW-0012">Acyltransferase</keyword>
<evidence type="ECO:0000313" key="5">
    <source>
        <dbReference type="EMBL" id="MDJ1504071.1"/>
    </source>
</evidence>